<proteinExistence type="predicted"/>
<reference evidence="1 2" key="1">
    <citation type="journal article" date="2023" name="ACS Omega">
        <title>Identification of the Neoaspergillic Acid Biosynthesis Gene Cluster by Establishing an In Vitro CRISPR-Ribonucleoprotein Genetic System in Aspergillus melleus.</title>
        <authorList>
            <person name="Yuan B."/>
            <person name="Grau M.F."/>
            <person name="Murata R.M."/>
            <person name="Torok T."/>
            <person name="Venkateswaran K."/>
            <person name="Stajich J.E."/>
            <person name="Wang C.C.C."/>
        </authorList>
    </citation>
    <scope>NUCLEOTIDE SEQUENCE [LARGE SCALE GENOMIC DNA]</scope>
    <source>
        <strain evidence="1 2">IMV 1140</strain>
    </source>
</reference>
<sequence length="125" mass="13783">MRSSGQITNLLRPDCTDEEIDENVRREGITFFYPGGSAAMGQVVDTQLRVQGVMGLRVADASVLPVPITGYYQAILYALAEKSADLISVQSVLYSTTQRHRNPTLTKLLEALQATQILLKRVESI</sequence>
<gene>
    <name evidence="1" type="ORF">N8T08_004560</name>
</gene>
<comment type="caution">
    <text evidence="1">The sequence shown here is derived from an EMBL/GenBank/DDBJ whole genome shotgun (WGS) entry which is preliminary data.</text>
</comment>
<dbReference type="Proteomes" id="UP001177260">
    <property type="component" value="Unassembled WGS sequence"/>
</dbReference>
<accession>A0ACC3B488</accession>
<evidence type="ECO:0000313" key="1">
    <source>
        <dbReference type="EMBL" id="KAK1145127.1"/>
    </source>
</evidence>
<name>A0ACC3B488_9EURO</name>
<protein>
    <submittedName>
        <fullName evidence="1">Uncharacterized protein</fullName>
    </submittedName>
</protein>
<organism evidence="1 2">
    <name type="scientific">Aspergillus melleus</name>
    <dbReference type="NCBI Taxonomy" id="138277"/>
    <lineage>
        <taxon>Eukaryota</taxon>
        <taxon>Fungi</taxon>
        <taxon>Dikarya</taxon>
        <taxon>Ascomycota</taxon>
        <taxon>Pezizomycotina</taxon>
        <taxon>Eurotiomycetes</taxon>
        <taxon>Eurotiomycetidae</taxon>
        <taxon>Eurotiales</taxon>
        <taxon>Aspergillaceae</taxon>
        <taxon>Aspergillus</taxon>
        <taxon>Aspergillus subgen. Circumdati</taxon>
    </lineage>
</organism>
<dbReference type="EMBL" id="JAOPJF010000026">
    <property type="protein sequence ID" value="KAK1145127.1"/>
    <property type="molecule type" value="Genomic_DNA"/>
</dbReference>
<keyword evidence="2" id="KW-1185">Reference proteome</keyword>
<evidence type="ECO:0000313" key="2">
    <source>
        <dbReference type="Proteomes" id="UP001177260"/>
    </source>
</evidence>